<evidence type="ECO:0000256" key="1">
    <source>
        <dbReference type="ARBA" id="ARBA00007626"/>
    </source>
</evidence>
<dbReference type="AlphaFoldDB" id="A0A498INU6"/>
<dbReference type="InterPro" id="IPR002885">
    <property type="entry name" value="PPR_rpt"/>
</dbReference>
<name>A0A498INU6_MALDO</name>
<reference evidence="3 4" key="1">
    <citation type="submission" date="2018-10" db="EMBL/GenBank/DDBJ databases">
        <title>A high-quality apple genome assembly.</title>
        <authorList>
            <person name="Hu J."/>
        </authorList>
    </citation>
    <scope>NUCLEOTIDE SEQUENCE [LARGE SCALE GENOMIC DNA]</scope>
    <source>
        <strain evidence="4">cv. HFTH1</strain>
        <tissue evidence="3">Young leaf</tissue>
    </source>
</reference>
<accession>A0A498INU6</accession>
<gene>
    <name evidence="3" type="ORF">DVH24_005960</name>
</gene>
<protein>
    <recommendedName>
        <fullName evidence="5">Pentatricopeptide repeat-containing protein</fullName>
    </recommendedName>
</protein>
<dbReference type="Gene3D" id="1.25.40.10">
    <property type="entry name" value="Tetratricopeptide repeat domain"/>
    <property type="match status" value="1"/>
</dbReference>
<organism evidence="3 4">
    <name type="scientific">Malus domestica</name>
    <name type="common">Apple</name>
    <name type="synonym">Pyrus malus</name>
    <dbReference type="NCBI Taxonomy" id="3750"/>
    <lineage>
        <taxon>Eukaryota</taxon>
        <taxon>Viridiplantae</taxon>
        <taxon>Streptophyta</taxon>
        <taxon>Embryophyta</taxon>
        <taxon>Tracheophyta</taxon>
        <taxon>Spermatophyta</taxon>
        <taxon>Magnoliopsida</taxon>
        <taxon>eudicotyledons</taxon>
        <taxon>Gunneridae</taxon>
        <taxon>Pentapetalae</taxon>
        <taxon>rosids</taxon>
        <taxon>fabids</taxon>
        <taxon>Rosales</taxon>
        <taxon>Rosaceae</taxon>
        <taxon>Amygdaloideae</taxon>
        <taxon>Maleae</taxon>
        <taxon>Malus</taxon>
    </lineage>
</organism>
<evidence type="ECO:0008006" key="5">
    <source>
        <dbReference type="Google" id="ProtNLM"/>
    </source>
</evidence>
<keyword evidence="2" id="KW-0677">Repeat</keyword>
<dbReference type="EMBL" id="RDQH01000337">
    <property type="protein sequence ID" value="RXH83707.1"/>
    <property type="molecule type" value="Genomic_DNA"/>
</dbReference>
<evidence type="ECO:0000313" key="3">
    <source>
        <dbReference type="EMBL" id="RXH83707.1"/>
    </source>
</evidence>
<proteinExistence type="inferred from homology"/>
<evidence type="ECO:0000313" key="4">
    <source>
        <dbReference type="Proteomes" id="UP000290289"/>
    </source>
</evidence>
<dbReference type="Proteomes" id="UP000290289">
    <property type="component" value="Chromosome 11"/>
</dbReference>
<evidence type="ECO:0000256" key="2">
    <source>
        <dbReference type="ARBA" id="ARBA00022737"/>
    </source>
</evidence>
<dbReference type="InterPro" id="IPR011990">
    <property type="entry name" value="TPR-like_helical_dom_sf"/>
</dbReference>
<keyword evidence="4" id="KW-1185">Reference proteome</keyword>
<comment type="caution">
    <text evidence="3">The sequence shown here is derived from an EMBL/GenBank/DDBJ whole genome shotgun (WGS) entry which is preliminary data.</text>
</comment>
<dbReference type="Pfam" id="PF13041">
    <property type="entry name" value="PPR_2"/>
    <property type="match status" value="1"/>
</dbReference>
<dbReference type="PANTHER" id="PTHR47941">
    <property type="entry name" value="PENTATRICOPEPTIDE REPEAT-CONTAINING PROTEIN 3, MITOCHONDRIAL"/>
    <property type="match status" value="1"/>
</dbReference>
<comment type="similarity">
    <text evidence="1">Belongs to the PPR family. P subfamily.</text>
</comment>
<sequence>MWRMLSVCSTNASKASSAFRCPFHSKFWVSLPRIRPNVYTLNIIIHYFCHMHQMGFSLSILGEFFKLGFEPDVTTFNTLINNFLLEDKEAEAAALFNKWGEAVELLEEMEGKKLDFGIVIYNILIEVSTNNSPARNKGNNEEIPLFLKLSRWQ</sequence>